<dbReference type="Pfam" id="PF20917">
    <property type="entry name" value="AsnRS_N"/>
    <property type="match status" value="1"/>
</dbReference>
<dbReference type="InterPro" id="IPR045864">
    <property type="entry name" value="aa-tRNA-synth_II/BPL/LPL"/>
</dbReference>
<keyword evidence="5" id="KW-0436">Ligase</keyword>
<evidence type="ECO:0000256" key="11">
    <source>
        <dbReference type="ARBA" id="ARBA00039867"/>
    </source>
</evidence>
<dbReference type="SUPFAM" id="SSF55681">
    <property type="entry name" value="Class II aaRS and biotin synthetases"/>
    <property type="match status" value="1"/>
</dbReference>
<dbReference type="FunFam" id="2.40.50.140:FF:000151">
    <property type="entry name" value="Asparagine--tRNA ligase, cytoplasmic"/>
    <property type="match status" value="1"/>
</dbReference>
<comment type="caution">
    <text evidence="15">The sequence shown here is derived from an EMBL/GenBank/DDBJ whole genome shotgun (WGS) entry which is preliminary data.</text>
</comment>
<dbReference type="Gene3D" id="2.40.50.140">
    <property type="entry name" value="Nucleic acid-binding proteins"/>
    <property type="match status" value="1"/>
</dbReference>
<keyword evidence="4" id="KW-0963">Cytoplasm</keyword>
<keyword evidence="16" id="KW-1185">Reference proteome</keyword>
<dbReference type="InterPro" id="IPR004365">
    <property type="entry name" value="NA-bd_OB_tRNA"/>
</dbReference>
<comment type="subcellular location">
    <subcellularLocation>
        <location evidence="1">Cytoplasm</location>
    </subcellularLocation>
</comment>
<evidence type="ECO:0000256" key="2">
    <source>
        <dbReference type="ARBA" id="ARBA00008226"/>
    </source>
</evidence>
<comment type="catalytic activity">
    <reaction evidence="12">
        <text>tRNA(Asn) + L-asparagine + ATP = L-asparaginyl-tRNA(Asn) + AMP + diphosphate + H(+)</text>
        <dbReference type="Rhea" id="RHEA:11180"/>
        <dbReference type="Rhea" id="RHEA-COMP:9659"/>
        <dbReference type="Rhea" id="RHEA-COMP:9674"/>
        <dbReference type="ChEBI" id="CHEBI:15378"/>
        <dbReference type="ChEBI" id="CHEBI:30616"/>
        <dbReference type="ChEBI" id="CHEBI:33019"/>
        <dbReference type="ChEBI" id="CHEBI:58048"/>
        <dbReference type="ChEBI" id="CHEBI:78442"/>
        <dbReference type="ChEBI" id="CHEBI:78515"/>
        <dbReference type="ChEBI" id="CHEBI:456215"/>
        <dbReference type="EC" id="6.1.1.22"/>
    </reaction>
</comment>
<dbReference type="InterPro" id="IPR004364">
    <property type="entry name" value="Aa-tRNA-synt_II"/>
</dbReference>
<dbReference type="InterPro" id="IPR006195">
    <property type="entry name" value="aa-tRNA-synth_II"/>
</dbReference>
<feature type="region of interest" description="Disordered" evidence="13">
    <location>
        <begin position="86"/>
        <end position="110"/>
    </location>
</feature>
<dbReference type="InterPro" id="IPR002312">
    <property type="entry name" value="Asp/Asn-tRNA-synth_IIb"/>
</dbReference>
<name>A0A8H7PRS1_MORIS</name>
<evidence type="ECO:0000313" key="16">
    <source>
        <dbReference type="Proteomes" id="UP000654370"/>
    </source>
</evidence>
<dbReference type="OrthoDB" id="1931232at2759"/>
<evidence type="ECO:0000256" key="9">
    <source>
        <dbReference type="ARBA" id="ARBA00023146"/>
    </source>
</evidence>
<feature type="domain" description="Aminoacyl-transfer RNA synthetases class-II family profile" evidence="14">
    <location>
        <begin position="273"/>
        <end position="562"/>
    </location>
</feature>
<dbReference type="PRINTS" id="PR01042">
    <property type="entry name" value="TRNASYNTHASP"/>
</dbReference>
<dbReference type="GO" id="GO:0005524">
    <property type="term" value="F:ATP binding"/>
    <property type="evidence" value="ECO:0007669"/>
    <property type="project" value="UniProtKB-KW"/>
</dbReference>
<dbReference type="InterPro" id="IPR048952">
    <property type="entry name" value="AsnRS_N"/>
</dbReference>
<evidence type="ECO:0000256" key="8">
    <source>
        <dbReference type="ARBA" id="ARBA00022917"/>
    </source>
</evidence>
<evidence type="ECO:0000256" key="3">
    <source>
        <dbReference type="ARBA" id="ARBA00012816"/>
    </source>
</evidence>
<evidence type="ECO:0000313" key="15">
    <source>
        <dbReference type="EMBL" id="KAG2179072.1"/>
    </source>
</evidence>
<evidence type="ECO:0000256" key="7">
    <source>
        <dbReference type="ARBA" id="ARBA00022840"/>
    </source>
</evidence>
<dbReference type="Pfam" id="PF00152">
    <property type="entry name" value="tRNA-synt_2"/>
    <property type="match status" value="1"/>
</dbReference>
<dbReference type="EMBL" id="JAEPQZ010000007">
    <property type="protein sequence ID" value="KAG2179072.1"/>
    <property type="molecule type" value="Genomic_DNA"/>
</dbReference>
<dbReference type="GO" id="GO:0005737">
    <property type="term" value="C:cytoplasm"/>
    <property type="evidence" value="ECO:0007669"/>
    <property type="project" value="UniProtKB-SubCell"/>
</dbReference>
<keyword evidence="6" id="KW-0547">Nucleotide-binding</keyword>
<dbReference type="FunFam" id="3.30.930.10:FF:000040">
    <property type="entry name" value="Asparagine--tRNA ligase, cytoplasmic"/>
    <property type="match status" value="1"/>
</dbReference>
<dbReference type="NCBIfam" id="TIGR00457">
    <property type="entry name" value="asnS"/>
    <property type="match status" value="1"/>
</dbReference>
<dbReference type="InterPro" id="IPR004522">
    <property type="entry name" value="Asn-tRNA-ligase"/>
</dbReference>
<dbReference type="CDD" id="cd00776">
    <property type="entry name" value="AsxRS_core"/>
    <property type="match status" value="1"/>
</dbReference>
<dbReference type="PROSITE" id="PS50862">
    <property type="entry name" value="AA_TRNA_LIGASE_II"/>
    <property type="match status" value="1"/>
</dbReference>
<evidence type="ECO:0000256" key="10">
    <source>
        <dbReference type="ARBA" id="ARBA00029886"/>
    </source>
</evidence>
<reference evidence="15" key="1">
    <citation type="submission" date="2020-12" db="EMBL/GenBank/DDBJ databases">
        <title>Metabolic potential, ecology and presence of endohyphal bacteria is reflected in genomic diversity of Mucoromycotina.</title>
        <authorList>
            <person name="Muszewska A."/>
            <person name="Okrasinska A."/>
            <person name="Steczkiewicz K."/>
            <person name="Drgas O."/>
            <person name="Orlowska M."/>
            <person name="Perlinska-Lenart U."/>
            <person name="Aleksandrzak-Piekarczyk T."/>
            <person name="Szatraj K."/>
            <person name="Zielenkiewicz U."/>
            <person name="Pilsyk S."/>
            <person name="Malc E."/>
            <person name="Mieczkowski P."/>
            <person name="Kruszewska J.S."/>
            <person name="Biernat P."/>
            <person name="Pawlowska J."/>
        </authorList>
    </citation>
    <scope>NUCLEOTIDE SEQUENCE</scope>
    <source>
        <strain evidence="15">WA0000067209</strain>
    </source>
</reference>
<evidence type="ECO:0000256" key="5">
    <source>
        <dbReference type="ARBA" id="ARBA00022598"/>
    </source>
</evidence>
<dbReference type="InterPro" id="IPR012340">
    <property type="entry name" value="NA-bd_OB-fold"/>
</dbReference>
<evidence type="ECO:0000256" key="13">
    <source>
        <dbReference type="SAM" id="MobiDB-lite"/>
    </source>
</evidence>
<dbReference type="GO" id="GO:0006421">
    <property type="term" value="P:asparaginyl-tRNA aminoacylation"/>
    <property type="evidence" value="ECO:0007669"/>
    <property type="project" value="InterPro"/>
</dbReference>
<gene>
    <name evidence="15" type="ORF">INT43_001922</name>
</gene>
<evidence type="ECO:0000256" key="4">
    <source>
        <dbReference type="ARBA" id="ARBA00022490"/>
    </source>
</evidence>
<evidence type="ECO:0000259" key="14">
    <source>
        <dbReference type="PROSITE" id="PS50862"/>
    </source>
</evidence>
<sequence length="570" mass="63660">MSQLLATAAEKLSLGGAAGKTVYIDEAQGSDETGKGTQEAPFKTAVKSLDFAGEEAKIQVKKDEEGYKEISASALKKAKKTLVEQQRKAKKQEEQRLKQEQDKQKKAEGDAKALEAAKGITLSEDQSLPKASTIKIRDAKASRGKRVKVSGWVHRLRVQGKDMMFVVLRDGTGYLQCVLTGDLCKTFDAVTMTLESTITIYGVINELPEGKTAPDGHELVADYWVMVGKAPGGDDAFTNKISQDADPSYLLDQRHLALRGETSSAVIKARAQVIKAFREHFDARGYTEVTPPCMVQTQVEGGSTLFAFDYYGQQAYLTQSSQLYLETCLPALGDVFCLAESYRAEKSHTRRHLSEYTHLEAELAFISFEDLLQGLEDLICDTLDRVLAHAPTKALIEQLNPGFQKPTRPFLRMTYADAITYLKEHDIKKEDGSYYQFGEDIPEAPERVMTDQIGKPIFLTRFPAEIKAFYMQKCADDRRVTESVDVLMPGVGEIVGGSMRMDDMEELLEAYKKAGIDSAPYYWYTEQRKYGTTPHGGYGLGVERFLAWLLNRFTVRDCSLYPRFTGRCTP</sequence>
<dbReference type="GO" id="GO:0004816">
    <property type="term" value="F:asparagine-tRNA ligase activity"/>
    <property type="evidence" value="ECO:0007669"/>
    <property type="project" value="UniProtKB-EC"/>
</dbReference>
<dbReference type="Gene3D" id="3.30.1910.20">
    <property type="entry name" value="asparaginyl-tRNA synthetase, N-terminal domain"/>
    <property type="match status" value="1"/>
</dbReference>
<dbReference type="CDD" id="cd04323">
    <property type="entry name" value="AsnRS_cyto_like_N"/>
    <property type="match status" value="1"/>
</dbReference>
<keyword evidence="8" id="KW-0648">Protein biosynthesis</keyword>
<evidence type="ECO:0000256" key="6">
    <source>
        <dbReference type="ARBA" id="ARBA00022741"/>
    </source>
</evidence>
<dbReference type="Pfam" id="PF01336">
    <property type="entry name" value="tRNA_anti-codon"/>
    <property type="match status" value="1"/>
</dbReference>
<dbReference type="AlphaFoldDB" id="A0A8H7PRS1"/>
<proteinExistence type="inferred from homology"/>
<protein>
    <recommendedName>
        <fullName evidence="11">Asparagine--tRNA ligase, cytoplasmic</fullName>
        <ecNumber evidence="3">6.1.1.22</ecNumber>
    </recommendedName>
    <alternativeName>
        <fullName evidence="10">Asparaginyl-tRNA synthetase</fullName>
    </alternativeName>
</protein>
<dbReference type="PANTHER" id="PTHR22594:SF16">
    <property type="entry name" value="ASPARAGINE--TRNA LIGASE, CYTOPLASMIC"/>
    <property type="match status" value="1"/>
</dbReference>
<dbReference type="EC" id="6.1.1.22" evidence="3"/>
<keyword evidence="7" id="KW-0067">ATP-binding</keyword>
<evidence type="ECO:0000256" key="1">
    <source>
        <dbReference type="ARBA" id="ARBA00004496"/>
    </source>
</evidence>
<dbReference type="PANTHER" id="PTHR22594">
    <property type="entry name" value="ASPARTYL/LYSYL-TRNA SYNTHETASE"/>
    <property type="match status" value="1"/>
</dbReference>
<comment type="similarity">
    <text evidence="2">Belongs to the class-II aminoacyl-tRNA synthetase family.</text>
</comment>
<dbReference type="GO" id="GO:0003676">
    <property type="term" value="F:nucleic acid binding"/>
    <property type="evidence" value="ECO:0007669"/>
    <property type="project" value="InterPro"/>
</dbReference>
<dbReference type="SUPFAM" id="SSF50249">
    <property type="entry name" value="Nucleic acid-binding proteins"/>
    <property type="match status" value="1"/>
</dbReference>
<evidence type="ECO:0000256" key="12">
    <source>
        <dbReference type="ARBA" id="ARBA00047844"/>
    </source>
</evidence>
<organism evidence="15 16">
    <name type="scientific">Mortierella isabellina</name>
    <name type="common">Filamentous fungus</name>
    <name type="synonym">Umbelopsis isabellina</name>
    <dbReference type="NCBI Taxonomy" id="91625"/>
    <lineage>
        <taxon>Eukaryota</taxon>
        <taxon>Fungi</taxon>
        <taxon>Fungi incertae sedis</taxon>
        <taxon>Mucoromycota</taxon>
        <taxon>Mucoromycotina</taxon>
        <taxon>Umbelopsidomycetes</taxon>
        <taxon>Umbelopsidales</taxon>
        <taxon>Umbelopsidaceae</taxon>
        <taxon>Umbelopsis</taxon>
    </lineage>
</organism>
<keyword evidence="9" id="KW-0030">Aminoacyl-tRNA synthetase</keyword>
<accession>A0A8H7PRS1</accession>
<dbReference type="Proteomes" id="UP000654370">
    <property type="component" value="Unassembled WGS sequence"/>
</dbReference>
<dbReference type="Gene3D" id="3.30.930.10">
    <property type="entry name" value="Bira Bifunctional Protein, Domain 2"/>
    <property type="match status" value="1"/>
</dbReference>